<evidence type="ECO:0000313" key="3">
    <source>
        <dbReference type="Proteomes" id="UP001179614"/>
    </source>
</evidence>
<keyword evidence="1" id="KW-0732">Signal</keyword>
<name>A0ABY7MTM1_9BRAD</name>
<gene>
    <name evidence="2" type="ORF">I3J27_07750</name>
</gene>
<feature type="chain" id="PRO_5045819081" evidence="1">
    <location>
        <begin position="34"/>
        <end position="154"/>
    </location>
</feature>
<proteinExistence type="predicted"/>
<protein>
    <submittedName>
        <fullName evidence="2">Uncharacterized protein</fullName>
    </submittedName>
</protein>
<reference evidence="2" key="1">
    <citation type="submission" date="2021-12" db="EMBL/GenBank/DDBJ databases">
        <title>Bradyrhizobium xenonodulans sp. nov.</title>
        <authorList>
            <person name="Claassens R."/>
            <person name="Venter S.N."/>
            <person name="Beukes C.W."/>
            <person name="Stepkowski T."/>
            <person name="Steenkamp E.T."/>
        </authorList>
    </citation>
    <scope>NUCLEOTIDE SEQUENCE</scope>
    <source>
        <strain evidence="2">14AB</strain>
    </source>
</reference>
<feature type="signal peptide" evidence="1">
    <location>
        <begin position="1"/>
        <end position="33"/>
    </location>
</feature>
<evidence type="ECO:0000256" key="1">
    <source>
        <dbReference type="SAM" id="SignalP"/>
    </source>
</evidence>
<dbReference type="EMBL" id="CP089391">
    <property type="protein sequence ID" value="WBL80305.1"/>
    <property type="molecule type" value="Genomic_DNA"/>
</dbReference>
<organism evidence="2 3">
    <name type="scientific">Bradyrhizobium xenonodulans</name>
    <dbReference type="NCBI Taxonomy" id="2736875"/>
    <lineage>
        <taxon>Bacteria</taxon>
        <taxon>Pseudomonadati</taxon>
        <taxon>Pseudomonadota</taxon>
        <taxon>Alphaproteobacteria</taxon>
        <taxon>Hyphomicrobiales</taxon>
        <taxon>Nitrobacteraceae</taxon>
        <taxon>Bradyrhizobium</taxon>
    </lineage>
</organism>
<dbReference type="Proteomes" id="UP001179614">
    <property type="component" value="Chromosome"/>
</dbReference>
<sequence length="154" mass="16355">MKTPPLRNMLSRTSLLVSLLLAALSTSNRSAQAQQNPGFGKKTAPIYGGTGIATQAANPFQGMSGTFAQAHKTPDGRACISVHPTTRPQMVNPKIIDQVVIVSNVCGQSIKVEICFAGSTDCIIVAMAGYQKVQKILGVASGSATFRYEYHELN</sequence>
<accession>A0ABY7MTM1</accession>
<evidence type="ECO:0000313" key="2">
    <source>
        <dbReference type="EMBL" id="WBL80305.1"/>
    </source>
</evidence>
<dbReference type="RefSeq" id="WP_270167379.1">
    <property type="nucleotide sequence ID" value="NZ_CP089391.1"/>
</dbReference>
<keyword evidence="3" id="KW-1185">Reference proteome</keyword>